<dbReference type="AlphaFoldDB" id="A0A1Q3E775"/>
<reference evidence="1 2" key="2">
    <citation type="submission" date="2017-02" db="EMBL/GenBank/DDBJ databases">
        <title>A genome survey and senescence transcriptome analysis in Lentinula edodes.</title>
        <authorList>
            <person name="Sakamoto Y."/>
            <person name="Nakade K."/>
            <person name="Sato S."/>
            <person name="Yoshida Y."/>
            <person name="Miyazaki K."/>
            <person name="Natsume S."/>
            <person name="Konno N."/>
        </authorList>
    </citation>
    <scope>NUCLEOTIDE SEQUENCE [LARGE SCALE GENOMIC DNA]</scope>
    <source>
        <strain evidence="1 2">NBRC 111202</strain>
    </source>
</reference>
<dbReference type="EMBL" id="BDGU01000125">
    <property type="protein sequence ID" value="GAW03026.1"/>
    <property type="molecule type" value="Genomic_DNA"/>
</dbReference>
<comment type="caution">
    <text evidence="1">The sequence shown here is derived from an EMBL/GenBank/DDBJ whole genome shotgun (WGS) entry which is preliminary data.</text>
</comment>
<protein>
    <submittedName>
        <fullName evidence="1">Uncharacterized protein</fullName>
    </submittedName>
</protein>
<gene>
    <name evidence="1" type="ORF">LENED_004714</name>
</gene>
<keyword evidence="2" id="KW-1185">Reference proteome</keyword>
<proteinExistence type="predicted"/>
<evidence type="ECO:0000313" key="2">
    <source>
        <dbReference type="Proteomes" id="UP000188533"/>
    </source>
</evidence>
<organism evidence="1 2">
    <name type="scientific">Lentinula edodes</name>
    <name type="common">Shiitake mushroom</name>
    <name type="synonym">Lentinus edodes</name>
    <dbReference type="NCBI Taxonomy" id="5353"/>
    <lineage>
        <taxon>Eukaryota</taxon>
        <taxon>Fungi</taxon>
        <taxon>Dikarya</taxon>
        <taxon>Basidiomycota</taxon>
        <taxon>Agaricomycotina</taxon>
        <taxon>Agaricomycetes</taxon>
        <taxon>Agaricomycetidae</taxon>
        <taxon>Agaricales</taxon>
        <taxon>Marasmiineae</taxon>
        <taxon>Omphalotaceae</taxon>
        <taxon>Lentinula</taxon>
    </lineage>
</organism>
<evidence type="ECO:0000313" key="1">
    <source>
        <dbReference type="EMBL" id="GAW03026.1"/>
    </source>
</evidence>
<dbReference type="Proteomes" id="UP000188533">
    <property type="component" value="Unassembled WGS sequence"/>
</dbReference>
<reference evidence="1 2" key="1">
    <citation type="submission" date="2016-08" db="EMBL/GenBank/DDBJ databases">
        <authorList>
            <consortium name="Lentinula edodes genome sequencing consortium"/>
            <person name="Sakamoto Y."/>
            <person name="Nakade K."/>
            <person name="Sato S."/>
            <person name="Yoshida Y."/>
            <person name="Miyazaki K."/>
            <person name="Natsume S."/>
            <person name="Konno N."/>
        </authorList>
    </citation>
    <scope>NUCLEOTIDE SEQUENCE [LARGE SCALE GENOMIC DNA]</scope>
    <source>
        <strain evidence="1 2">NBRC 111202</strain>
    </source>
</reference>
<accession>A0A1Q3E775</accession>
<sequence length="248" mass="27492">MGKEYHVLQTLSVSTLRIYCRAMSLNLYQRHRGFGPIMNNTYYDDHGDTIYTVHTPFSLSLHRTTTISKAIHDTAGGGGSREASTFALARRITVADEPMGGSLIDTNSFLHTSDDEHAVSLPGLGLVLARTYSQRLQVVQPAKLQREAPNMKRHTARKCIAYSSSEGSNVVPESTFEDAKTVQDWDDYNPTTTYSECDVLKRVANQCWAASLFPPGSPSSRMNRISIFRAVSGTFRGQSAVMGLIHRK</sequence>
<name>A0A1Q3E775_LENED</name>